<dbReference type="EMBL" id="HACG01023060">
    <property type="protein sequence ID" value="CEK69925.1"/>
    <property type="molecule type" value="Transcribed_RNA"/>
</dbReference>
<organism evidence="1">
    <name type="scientific">Arion vulgaris</name>
    <dbReference type="NCBI Taxonomy" id="1028688"/>
    <lineage>
        <taxon>Eukaryota</taxon>
        <taxon>Metazoa</taxon>
        <taxon>Spiralia</taxon>
        <taxon>Lophotrochozoa</taxon>
        <taxon>Mollusca</taxon>
        <taxon>Gastropoda</taxon>
        <taxon>Heterobranchia</taxon>
        <taxon>Euthyneura</taxon>
        <taxon>Panpulmonata</taxon>
        <taxon>Eupulmonata</taxon>
        <taxon>Stylommatophora</taxon>
        <taxon>Helicina</taxon>
        <taxon>Arionoidea</taxon>
        <taxon>Arionidae</taxon>
        <taxon>Arion</taxon>
    </lineage>
</organism>
<proteinExistence type="predicted"/>
<gene>
    <name evidence="1" type="primary">ORF72137</name>
</gene>
<reference evidence="1" key="1">
    <citation type="submission" date="2014-12" db="EMBL/GenBank/DDBJ databases">
        <title>Insight into the proteome of Arion vulgaris.</title>
        <authorList>
            <person name="Aradska J."/>
            <person name="Bulat T."/>
            <person name="Smidak R."/>
            <person name="Sarate P."/>
            <person name="Gangsoo J."/>
            <person name="Sialana F."/>
            <person name="Bilban M."/>
            <person name="Lubec G."/>
        </authorList>
    </citation>
    <scope>NUCLEOTIDE SEQUENCE</scope>
    <source>
        <tissue evidence="1">Skin</tissue>
    </source>
</reference>
<sequence>MLRKGFKIKQSAYEDKTCITDGPMLSACVTDGSDLLTSQIIFKQSLQDNNFHYENVHDSFVLELC</sequence>
<dbReference type="AlphaFoldDB" id="A0A0B6ZQC4"/>
<protein>
    <submittedName>
        <fullName evidence="1">Uncharacterized protein</fullName>
    </submittedName>
</protein>
<name>A0A0B6ZQC4_9EUPU</name>
<evidence type="ECO:0000313" key="1">
    <source>
        <dbReference type="EMBL" id="CEK69925.1"/>
    </source>
</evidence>
<accession>A0A0B6ZQC4</accession>